<gene>
    <name evidence="2" type="ORF">BSTOLATCC_MIC35102</name>
</gene>
<keyword evidence="3" id="KW-1185">Reference proteome</keyword>
<organism evidence="2 3">
    <name type="scientific">Blepharisma stoltei</name>
    <dbReference type="NCBI Taxonomy" id="1481888"/>
    <lineage>
        <taxon>Eukaryota</taxon>
        <taxon>Sar</taxon>
        <taxon>Alveolata</taxon>
        <taxon>Ciliophora</taxon>
        <taxon>Postciliodesmatophora</taxon>
        <taxon>Heterotrichea</taxon>
        <taxon>Heterotrichida</taxon>
        <taxon>Blepharismidae</taxon>
        <taxon>Blepharisma</taxon>
    </lineage>
</organism>
<reference evidence="2" key="1">
    <citation type="submission" date="2021-09" db="EMBL/GenBank/DDBJ databases">
        <authorList>
            <consortium name="AG Swart"/>
            <person name="Singh M."/>
            <person name="Singh A."/>
            <person name="Seah K."/>
            <person name="Emmerich C."/>
        </authorList>
    </citation>
    <scope>NUCLEOTIDE SEQUENCE</scope>
    <source>
        <strain evidence="2">ATCC30299</strain>
    </source>
</reference>
<feature type="region of interest" description="Disordered" evidence="1">
    <location>
        <begin position="1"/>
        <end position="27"/>
    </location>
</feature>
<dbReference type="AlphaFoldDB" id="A0AAU9JEK1"/>
<feature type="region of interest" description="Disordered" evidence="1">
    <location>
        <begin position="326"/>
        <end position="358"/>
    </location>
</feature>
<evidence type="ECO:0008006" key="4">
    <source>
        <dbReference type="Google" id="ProtNLM"/>
    </source>
</evidence>
<evidence type="ECO:0000313" key="3">
    <source>
        <dbReference type="Proteomes" id="UP001162131"/>
    </source>
</evidence>
<comment type="caution">
    <text evidence="2">The sequence shown here is derived from an EMBL/GenBank/DDBJ whole genome shotgun (WGS) entry which is preliminary data.</text>
</comment>
<feature type="compositionally biased region" description="Basic and acidic residues" evidence="1">
    <location>
        <begin position="196"/>
        <end position="212"/>
    </location>
</feature>
<dbReference type="Pfam" id="PF07004">
    <property type="entry name" value="SHIPPO-rpt"/>
    <property type="match status" value="6"/>
</dbReference>
<feature type="compositionally biased region" description="Polar residues" evidence="1">
    <location>
        <begin position="63"/>
        <end position="83"/>
    </location>
</feature>
<evidence type="ECO:0000313" key="2">
    <source>
        <dbReference type="EMBL" id="CAG9324081.1"/>
    </source>
</evidence>
<dbReference type="PANTHER" id="PTHR21580:SF60">
    <property type="entry name" value="SPERM-TAIL PG-RICH REPEAT-CONTAINING PROTEIN 2"/>
    <property type="match status" value="1"/>
</dbReference>
<dbReference type="Proteomes" id="UP001162131">
    <property type="component" value="Unassembled WGS sequence"/>
</dbReference>
<evidence type="ECO:0000256" key="1">
    <source>
        <dbReference type="SAM" id="MobiDB-lite"/>
    </source>
</evidence>
<sequence>MINLCRSPKFSDITEKKPNPGPGYYKPSSIYRKGSSFSFSQSDRSVSLLTAHDFEDLPGPGTYSPTQKGVNHSMFAFNSNSPRFQGEKERSPGPGTYLIEDQPKNKPSLKTVHRITIHPAPVPVSIPLLERQEVSRYDGQVLKASPAEYYPKLSQTKPNLGVILFGKSKHERNLWDKTNPFTKIPSRENVGPGKYAAEKEKEKSKLSERDFSSKSPRFKVADSNLPGPGYYDPNIEVVKPSSHSVIANKSQRNIDYGPKREGVEPKPTKFKAKPRQPSPIFKSGTARECIKPITRTQIGPGTYEVEIGGSSLSSYSFSMESRFKSINSRHESPGPGTYNAPKAKKQASPMNWKSPRFQPTSDQYIHVVGDTKTPGPGNYTSFSPWSSQRNQAAPFGSKTLRVAEFLDGAEENPDPGIYRTAESSRKRGATIGSEVRFKGGIGSYIKETQYGNQVGPGSYSPKRSLSKRTHNISWLN</sequence>
<dbReference type="InterPro" id="IPR051291">
    <property type="entry name" value="CIMAP"/>
</dbReference>
<accession>A0AAU9JEK1</accession>
<feature type="region of interest" description="Disordered" evidence="1">
    <location>
        <begin position="250"/>
        <end position="282"/>
    </location>
</feature>
<dbReference type="PANTHER" id="PTHR21580">
    <property type="entry name" value="SHIPPO-1-RELATED"/>
    <property type="match status" value="1"/>
</dbReference>
<feature type="region of interest" description="Disordered" evidence="1">
    <location>
        <begin position="448"/>
        <end position="476"/>
    </location>
</feature>
<dbReference type="InterPro" id="IPR010736">
    <property type="entry name" value="SHIPPO-rpt"/>
</dbReference>
<feature type="region of interest" description="Disordered" evidence="1">
    <location>
        <begin position="177"/>
        <end position="225"/>
    </location>
</feature>
<feature type="compositionally biased region" description="Basic and acidic residues" evidence="1">
    <location>
        <begin position="257"/>
        <end position="267"/>
    </location>
</feature>
<protein>
    <recommendedName>
        <fullName evidence="4">Sperm-tail PG-rich repeat-containing protein 2</fullName>
    </recommendedName>
</protein>
<feature type="region of interest" description="Disordered" evidence="1">
    <location>
        <begin position="51"/>
        <end position="105"/>
    </location>
</feature>
<proteinExistence type="predicted"/>
<dbReference type="EMBL" id="CAJZBQ010000035">
    <property type="protein sequence ID" value="CAG9324081.1"/>
    <property type="molecule type" value="Genomic_DNA"/>
</dbReference>
<name>A0AAU9JEK1_9CILI</name>